<dbReference type="OrthoDB" id="10263226at2759"/>
<dbReference type="GeneID" id="30982563"/>
<dbReference type="InterPro" id="IPR014762">
    <property type="entry name" value="DNA_mismatch_repair_CS"/>
</dbReference>
<dbReference type="Gene3D" id="3.30.230.10">
    <property type="match status" value="1"/>
</dbReference>
<feature type="region of interest" description="Disordered" evidence="3">
    <location>
        <begin position="350"/>
        <end position="369"/>
    </location>
</feature>
<dbReference type="FunFam" id="3.30.1370.100:FF:000001">
    <property type="entry name" value="Mismatch repair endonuclease pms1, putative"/>
    <property type="match status" value="1"/>
</dbReference>
<organism evidence="6 7">
    <name type="scientific">Suhomyces tanzawaensis NRRL Y-17324</name>
    <dbReference type="NCBI Taxonomy" id="984487"/>
    <lineage>
        <taxon>Eukaryota</taxon>
        <taxon>Fungi</taxon>
        <taxon>Dikarya</taxon>
        <taxon>Ascomycota</taxon>
        <taxon>Saccharomycotina</taxon>
        <taxon>Pichiomycetes</taxon>
        <taxon>Debaryomycetaceae</taxon>
        <taxon>Suhomyces</taxon>
    </lineage>
</organism>
<dbReference type="Gene3D" id="3.30.1540.20">
    <property type="entry name" value="MutL, C-terminal domain, dimerisation subdomain"/>
    <property type="match status" value="1"/>
</dbReference>
<dbReference type="CDD" id="cd16926">
    <property type="entry name" value="HATPase_MutL-MLH-PMS-like"/>
    <property type="match status" value="1"/>
</dbReference>
<dbReference type="GO" id="GO:0005524">
    <property type="term" value="F:ATP binding"/>
    <property type="evidence" value="ECO:0007669"/>
    <property type="project" value="EnsemblFungi"/>
</dbReference>
<dbReference type="Pfam" id="PF01119">
    <property type="entry name" value="DNA_mis_repair"/>
    <property type="match status" value="1"/>
</dbReference>
<dbReference type="InterPro" id="IPR013507">
    <property type="entry name" value="DNA_mismatch_S5_2-like"/>
</dbReference>
<gene>
    <name evidence="6" type="ORF">CANTADRAFT_32015</name>
</gene>
<keyword evidence="7" id="KW-1185">Reference proteome</keyword>
<evidence type="ECO:0000256" key="1">
    <source>
        <dbReference type="ARBA" id="ARBA00006082"/>
    </source>
</evidence>
<dbReference type="GO" id="GO:0000710">
    <property type="term" value="P:meiotic mismatch repair"/>
    <property type="evidence" value="ECO:0007669"/>
    <property type="project" value="EnsemblFungi"/>
</dbReference>
<dbReference type="InterPro" id="IPR037198">
    <property type="entry name" value="MutL_C_sf"/>
</dbReference>
<dbReference type="SUPFAM" id="SSF54211">
    <property type="entry name" value="Ribosomal protein S5 domain 2-like"/>
    <property type="match status" value="1"/>
</dbReference>
<dbReference type="GO" id="GO:0140664">
    <property type="term" value="F:ATP-dependent DNA damage sensor activity"/>
    <property type="evidence" value="ECO:0007669"/>
    <property type="project" value="InterPro"/>
</dbReference>
<evidence type="ECO:0000256" key="3">
    <source>
        <dbReference type="SAM" id="MobiDB-lite"/>
    </source>
</evidence>
<dbReference type="GO" id="GO:0016887">
    <property type="term" value="F:ATP hydrolysis activity"/>
    <property type="evidence" value="ECO:0007669"/>
    <property type="project" value="EnsemblFungi"/>
</dbReference>
<dbReference type="RefSeq" id="XP_020067374.1">
    <property type="nucleotide sequence ID" value="XM_020208426.2"/>
</dbReference>
<comment type="similarity">
    <text evidence="1">Belongs to the DNA mismatch repair MutL/HexB family.</text>
</comment>
<feature type="compositionally biased region" description="Basic and acidic residues" evidence="3">
    <location>
        <begin position="357"/>
        <end position="367"/>
    </location>
</feature>
<dbReference type="InterPro" id="IPR014790">
    <property type="entry name" value="MutL_C"/>
</dbReference>
<dbReference type="SMART" id="SM01340">
    <property type="entry name" value="DNA_mis_repair"/>
    <property type="match status" value="1"/>
</dbReference>
<dbReference type="STRING" id="984487.A0A1E4SS79"/>
<sequence length="764" mass="87018">ISSISHADINKLTSGQVIIDLKSIVKELVENSIDANSSKIDITFTNYGVDLISVSDNGMGIKLDDFSLLCLRSHTSKIVEFGDLDDLSTLGFRGEALNSLCSISQKMKIITSYTEDLSKKHILEFDRMGNLSNHEEKRIVVASSGTTVMIEKIFSNLPVRHKNFIKHTKREFHKAISFLTYYILIYPEIKFTVNNITVKKNEVLVSRGGPKSSILDNMLTIFGTNGTRGLIPIAIQINDDIKIEGYISNHSFGMGRSVQDRQFLFINRRPIVHKKLQKVINETYKQFNHLQFPVLVLNLRVKPHKLDVNVTPDKTLIMIHDELHQLDLIRSEMVKFFELQDNLVPKNLTQNSSVERPVSRKDQEHGAKKCTVNQNVFRDLDIQGDPALMKQTSKVKNSSPSNIQGNANIQEPDSPPTVQDEMEGLDSEAITIKPGTKRKRSQFDSDPLENTIKTGTLDFSPDSRLKIFSDAVNSESPPATGYFPELERIATSVTTRNKIGNDNKRVKKDDKVHNLTCLMDSKCLIFEEPNTKGIESKNCKKQIYIDNIESHQEQEKKLTYIIAKKDFLRMKLIGQFNLGFILVSLNDQNLFILDQHASDEKYNFEKLNREFQFEHQRLIVPKFIQLSVIDEMQVIENQDVFKANGFEFEIEDSAKPGSRIKLLSLPVLKNHTFDEDDFHELIDLINVNHGNGYVRCSKIRSILAMRACRSSIMIGQSLSKKRMGNVVKSLGALEKPWNCPHGRPTMRHLIELENWKTTVPDYAL</sequence>
<dbReference type="PROSITE" id="PS00058">
    <property type="entry name" value="DNA_MISMATCH_REPAIR_1"/>
    <property type="match status" value="1"/>
</dbReference>
<proteinExistence type="inferred from homology"/>
<dbReference type="InterPro" id="IPR020568">
    <property type="entry name" value="Ribosomal_Su5_D2-typ_SF"/>
</dbReference>
<protein>
    <submittedName>
        <fullName evidence="6">DNA mismatch repair protein MutL</fullName>
    </submittedName>
</protein>
<dbReference type="InterPro" id="IPR002099">
    <property type="entry name" value="MutL/Mlh/PMS"/>
</dbReference>
<dbReference type="CDD" id="cd03484">
    <property type="entry name" value="MutL_Trans_hPMS_2_like"/>
    <property type="match status" value="1"/>
</dbReference>
<feature type="domain" description="MutL C-terminal dimerisation" evidence="4">
    <location>
        <begin position="572"/>
        <end position="718"/>
    </location>
</feature>
<dbReference type="EMBL" id="KV453909">
    <property type="protein sequence ID" value="ODV82252.1"/>
    <property type="molecule type" value="Genomic_DNA"/>
</dbReference>
<dbReference type="Gene3D" id="3.30.1370.100">
    <property type="entry name" value="MutL, C-terminal domain, regulatory subdomain"/>
    <property type="match status" value="1"/>
</dbReference>
<evidence type="ECO:0000259" key="5">
    <source>
        <dbReference type="SMART" id="SM01340"/>
    </source>
</evidence>
<dbReference type="PANTHER" id="PTHR10073">
    <property type="entry name" value="DNA MISMATCH REPAIR PROTEIN MLH, PMS, MUTL"/>
    <property type="match status" value="1"/>
</dbReference>
<dbReference type="InterPro" id="IPR042121">
    <property type="entry name" value="MutL_C_regsub"/>
</dbReference>
<evidence type="ECO:0000256" key="2">
    <source>
        <dbReference type="ARBA" id="ARBA00022763"/>
    </source>
</evidence>
<dbReference type="SUPFAM" id="SSF55874">
    <property type="entry name" value="ATPase domain of HSP90 chaperone/DNA topoisomerase II/histidine kinase"/>
    <property type="match status" value="1"/>
</dbReference>
<evidence type="ECO:0000259" key="4">
    <source>
        <dbReference type="SMART" id="SM00853"/>
    </source>
</evidence>
<feature type="domain" description="DNA mismatch repair protein S5" evidence="5">
    <location>
        <begin position="218"/>
        <end position="338"/>
    </location>
</feature>
<keyword evidence="2" id="KW-0227">DNA damage</keyword>
<dbReference type="InterPro" id="IPR042120">
    <property type="entry name" value="MutL_C_dimsub"/>
</dbReference>
<dbReference type="InterPro" id="IPR014721">
    <property type="entry name" value="Ribsml_uS5_D2-typ_fold_subgr"/>
</dbReference>
<dbReference type="FunFam" id="3.30.565.10:FF:000017">
    <property type="entry name" value="PMS1 homolog 1, mismatch repair system component"/>
    <property type="match status" value="1"/>
</dbReference>
<dbReference type="InterPro" id="IPR038973">
    <property type="entry name" value="MutL/Mlh/Pms-like"/>
</dbReference>
<dbReference type="InterPro" id="IPR036890">
    <property type="entry name" value="HATPase_C_sf"/>
</dbReference>
<feature type="non-terminal residue" evidence="6">
    <location>
        <position position="764"/>
    </location>
</feature>
<dbReference type="GO" id="GO:0032389">
    <property type="term" value="C:MutLalpha complex"/>
    <property type="evidence" value="ECO:0007669"/>
    <property type="project" value="EnsemblFungi"/>
</dbReference>
<reference evidence="7" key="1">
    <citation type="submission" date="2016-05" db="EMBL/GenBank/DDBJ databases">
        <title>Comparative genomics of biotechnologically important yeasts.</title>
        <authorList>
            <consortium name="DOE Joint Genome Institute"/>
            <person name="Riley R."/>
            <person name="Haridas S."/>
            <person name="Wolfe K.H."/>
            <person name="Lopes M.R."/>
            <person name="Hittinger C.T."/>
            <person name="Goker M."/>
            <person name="Salamov A."/>
            <person name="Wisecaver J."/>
            <person name="Long T.M."/>
            <person name="Aerts A.L."/>
            <person name="Barry K."/>
            <person name="Choi C."/>
            <person name="Clum A."/>
            <person name="Coughlan A.Y."/>
            <person name="Deshpande S."/>
            <person name="Douglass A.P."/>
            <person name="Hanson S.J."/>
            <person name="Klenk H.-P."/>
            <person name="Labutti K."/>
            <person name="Lapidus A."/>
            <person name="Lindquist E."/>
            <person name="Lipzen A."/>
            <person name="Meier-Kolthoff J.P."/>
            <person name="Ohm R.A."/>
            <person name="Otillar R.P."/>
            <person name="Pangilinan J."/>
            <person name="Peng Y."/>
            <person name="Rokas A."/>
            <person name="Rosa C.A."/>
            <person name="Scheuner C."/>
            <person name="Sibirny A.A."/>
            <person name="Slot J.C."/>
            <person name="Stielow J.B."/>
            <person name="Sun H."/>
            <person name="Kurtzman C.P."/>
            <person name="Blackwell M."/>
            <person name="Grigoriev I.V."/>
            <person name="Jeffries T.W."/>
        </authorList>
    </citation>
    <scope>NUCLEOTIDE SEQUENCE [LARGE SCALE GENOMIC DNA]</scope>
    <source>
        <strain evidence="7">NRRL Y-17324</strain>
    </source>
</reference>
<dbReference type="Pfam" id="PF13589">
    <property type="entry name" value="HATPase_c_3"/>
    <property type="match status" value="1"/>
</dbReference>
<dbReference type="Pfam" id="PF08676">
    <property type="entry name" value="MutL_C"/>
    <property type="match status" value="1"/>
</dbReference>
<accession>A0A1E4SS79</accession>
<feature type="region of interest" description="Disordered" evidence="3">
    <location>
        <begin position="390"/>
        <end position="421"/>
    </location>
</feature>
<dbReference type="SMART" id="SM00853">
    <property type="entry name" value="MutL_C"/>
    <property type="match status" value="1"/>
</dbReference>
<evidence type="ECO:0000313" key="6">
    <source>
        <dbReference type="EMBL" id="ODV82252.1"/>
    </source>
</evidence>
<feature type="compositionally biased region" description="Polar residues" evidence="3">
    <location>
        <begin position="390"/>
        <end position="411"/>
    </location>
</feature>
<evidence type="ECO:0000313" key="7">
    <source>
        <dbReference type="Proteomes" id="UP000094285"/>
    </source>
</evidence>
<dbReference type="AlphaFoldDB" id="A0A1E4SS79"/>
<dbReference type="Proteomes" id="UP000094285">
    <property type="component" value="Unassembled WGS sequence"/>
</dbReference>
<dbReference type="PANTHER" id="PTHR10073:SF52">
    <property type="entry name" value="MISMATCH REPAIR ENDONUCLEASE PMS2"/>
    <property type="match status" value="1"/>
</dbReference>
<dbReference type="GO" id="GO:0000404">
    <property type="term" value="F:heteroduplex DNA loop binding"/>
    <property type="evidence" value="ECO:0007669"/>
    <property type="project" value="EnsemblFungi"/>
</dbReference>
<name>A0A1E4SS79_9ASCO</name>
<feature type="non-terminal residue" evidence="6">
    <location>
        <position position="1"/>
    </location>
</feature>
<dbReference type="SUPFAM" id="SSF118116">
    <property type="entry name" value="DNA mismatch repair protein MutL"/>
    <property type="match status" value="1"/>
</dbReference>
<dbReference type="NCBIfam" id="TIGR00585">
    <property type="entry name" value="mutl"/>
    <property type="match status" value="1"/>
</dbReference>
<dbReference type="GO" id="GO:0003697">
    <property type="term" value="F:single-stranded DNA binding"/>
    <property type="evidence" value="ECO:0007669"/>
    <property type="project" value="EnsemblFungi"/>
</dbReference>
<dbReference type="GO" id="GO:0032139">
    <property type="term" value="F:dinucleotide insertion or deletion binding"/>
    <property type="evidence" value="ECO:0007669"/>
    <property type="project" value="EnsemblFungi"/>
</dbReference>
<feature type="region of interest" description="Disordered" evidence="3">
    <location>
        <begin position="434"/>
        <end position="455"/>
    </location>
</feature>
<dbReference type="Gene3D" id="3.30.565.10">
    <property type="entry name" value="Histidine kinase-like ATPase, C-terminal domain"/>
    <property type="match status" value="1"/>
</dbReference>